<keyword evidence="1" id="KW-0812">Transmembrane</keyword>
<organism evidence="3 4">
    <name type="scientific">Cichlidogyrus casuarinus</name>
    <dbReference type="NCBI Taxonomy" id="1844966"/>
    <lineage>
        <taxon>Eukaryota</taxon>
        <taxon>Metazoa</taxon>
        <taxon>Spiralia</taxon>
        <taxon>Lophotrochozoa</taxon>
        <taxon>Platyhelminthes</taxon>
        <taxon>Monogenea</taxon>
        <taxon>Monopisthocotylea</taxon>
        <taxon>Dactylogyridea</taxon>
        <taxon>Ancyrocephalidae</taxon>
        <taxon>Cichlidogyrus</taxon>
    </lineage>
</organism>
<keyword evidence="1" id="KW-1133">Transmembrane helix</keyword>
<comment type="caution">
    <text evidence="3">The sequence shown here is derived from an EMBL/GenBank/DDBJ whole genome shotgun (WGS) entry which is preliminary data.</text>
</comment>
<feature type="transmembrane region" description="Helical" evidence="1">
    <location>
        <begin position="90"/>
        <end position="110"/>
    </location>
</feature>
<feature type="signal peptide" evidence="2">
    <location>
        <begin position="1"/>
        <end position="16"/>
    </location>
</feature>
<feature type="non-terminal residue" evidence="3">
    <location>
        <position position="165"/>
    </location>
</feature>
<evidence type="ECO:0000256" key="2">
    <source>
        <dbReference type="SAM" id="SignalP"/>
    </source>
</evidence>
<evidence type="ECO:0000256" key="1">
    <source>
        <dbReference type="SAM" id="Phobius"/>
    </source>
</evidence>
<dbReference type="EMBL" id="JBJKFK010008537">
    <property type="protein sequence ID" value="KAL3307047.1"/>
    <property type="molecule type" value="Genomic_DNA"/>
</dbReference>
<keyword evidence="4" id="KW-1185">Reference proteome</keyword>
<gene>
    <name evidence="3" type="ORF">Ciccas_014449</name>
</gene>
<dbReference type="Proteomes" id="UP001626550">
    <property type="component" value="Unassembled WGS sequence"/>
</dbReference>
<keyword evidence="1" id="KW-0472">Membrane</keyword>
<evidence type="ECO:0000313" key="3">
    <source>
        <dbReference type="EMBL" id="KAL3307047.1"/>
    </source>
</evidence>
<sequence>MTFLLQSCGWLAFAVGTLRHGDQFRAVLLHNVIDLLQSYEFTKQHLATVITSLEQKHHFYTNPPLPPTPEQNQSWFTKITAYDHHEDPEWYPTLSYVGFFMAAGCLMIAVRMPAQVIKRIYVYKPMSSMFRGGTSSTEVASELFSDLNLELTSKLQFETYGLLSS</sequence>
<accession>A0ABD2PKA8</accession>
<reference evidence="3 4" key="1">
    <citation type="submission" date="2024-11" db="EMBL/GenBank/DDBJ databases">
        <title>Adaptive evolution of stress response genes in parasites aligns with host niche diversity.</title>
        <authorList>
            <person name="Hahn C."/>
            <person name="Resl P."/>
        </authorList>
    </citation>
    <scope>NUCLEOTIDE SEQUENCE [LARGE SCALE GENOMIC DNA]</scope>
    <source>
        <strain evidence="3">EGGRZ-B1_66</strain>
        <tissue evidence="3">Body</tissue>
    </source>
</reference>
<dbReference type="AlphaFoldDB" id="A0ABD2PKA8"/>
<feature type="chain" id="PRO_5044791203" evidence="2">
    <location>
        <begin position="17"/>
        <end position="165"/>
    </location>
</feature>
<name>A0ABD2PKA8_9PLAT</name>
<proteinExistence type="predicted"/>
<protein>
    <submittedName>
        <fullName evidence="3">Uncharacterized protein</fullName>
    </submittedName>
</protein>
<evidence type="ECO:0000313" key="4">
    <source>
        <dbReference type="Proteomes" id="UP001626550"/>
    </source>
</evidence>
<keyword evidence="2" id="KW-0732">Signal</keyword>